<gene>
    <name evidence="2" type="ORF">Cba03nite_41970</name>
</gene>
<dbReference type="GO" id="GO:0008168">
    <property type="term" value="F:methyltransferase activity"/>
    <property type="evidence" value="ECO:0007669"/>
    <property type="project" value="TreeGrafter"/>
</dbReference>
<dbReference type="AlphaFoldDB" id="A0A8J3JQ92"/>
<proteinExistence type="predicted"/>
<dbReference type="CDD" id="cd02440">
    <property type="entry name" value="AdoMet_MTases"/>
    <property type="match status" value="1"/>
</dbReference>
<feature type="domain" description="Methyltransferase" evidence="1">
    <location>
        <begin position="40"/>
        <end position="147"/>
    </location>
</feature>
<dbReference type="EMBL" id="BONF01000025">
    <property type="protein sequence ID" value="GIF82848.1"/>
    <property type="molecule type" value="Genomic_DNA"/>
</dbReference>
<dbReference type="Pfam" id="PF13847">
    <property type="entry name" value="Methyltransf_31"/>
    <property type="match status" value="1"/>
</dbReference>
<dbReference type="InterPro" id="IPR025714">
    <property type="entry name" value="Methyltranfer_dom"/>
</dbReference>
<evidence type="ECO:0000313" key="2">
    <source>
        <dbReference type="EMBL" id="GIF82848.1"/>
    </source>
</evidence>
<evidence type="ECO:0000259" key="1">
    <source>
        <dbReference type="Pfam" id="PF13847"/>
    </source>
</evidence>
<dbReference type="InterPro" id="IPR029063">
    <property type="entry name" value="SAM-dependent_MTases_sf"/>
</dbReference>
<accession>A0A8J3JQ92</accession>
<evidence type="ECO:0000313" key="3">
    <source>
        <dbReference type="Proteomes" id="UP000601223"/>
    </source>
</evidence>
<organism evidence="2 3">
    <name type="scientific">Catellatospora bangladeshensis</name>
    <dbReference type="NCBI Taxonomy" id="310355"/>
    <lineage>
        <taxon>Bacteria</taxon>
        <taxon>Bacillati</taxon>
        <taxon>Actinomycetota</taxon>
        <taxon>Actinomycetes</taxon>
        <taxon>Micromonosporales</taxon>
        <taxon>Micromonosporaceae</taxon>
        <taxon>Catellatospora</taxon>
    </lineage>
</organism>
<dbReference type="PANTHER" id="PTHR42912">
    <property type="entry name" value="METHYLTRANSFERASE"/>
    <property type="match status" value="1"/>
</dbReference>
<dbReference type="SUPFAM" id="SSF53335">
    <property type="entry name" value="S-adenosyl-L-methionine-dependent methyltransferases"/>
    <property type="match status" value="1"/>
</dbReference>
<name>A0A8J3JQ92_9ACTN</name>
<dbReference type="RefSeq" id="WP_239125918.1">
    <property type="nucleotide sequence ID" value="NZ_BONF01000025.1"/>
</dbReference>
<dbReference type="InterPro" id="IPR050508">
    <property type="entry name" value="Methyltransf_Superfamily"/>
</dbReference>
<dbReference type="Gene3D" id="3.40.50.150">
    <property type="entry name" value="Vaccinia Virus protein VP39"/>
    <property type="match status" value="1"/>
</dbReference>
<dbReference type="PANTHER" id="PTHR42912:SF93">
    <property type="entry name" value="N6-ADENOSINE-METHYLTRANSFERASE TMT1A"/>
    <property type="match status" value="1"/>
</dbReference>
<sequence length="257" mass="27608">MTQHAEAMAAPDPITYLDAAAGTAVGQDYKQRFLGALDLSPGHAVVDIGCGPGTDLGRLADAVGETGSVIGIDREPRMLAEAGRRLADRPNVELRRGDVHDLPLADSCVDRARTDRVLQHVDDPGAAIAQARRVLRPGGLFGMAEPDWDSLVVADEDVTTSRRFSRFVAGRVRNATVGRDLVRLSTVAGFEINSVEAVSVVFRDFETADQILGLRRNSARAVAAAVFTEAEAGGWLHRLRTDPFLAGFTFYLVTARA</sequence>
<keyword evidence="3" id="KW-1185">Reference proteome</keyword>
<reference evidence="2 3" key="1">
    <citation type="submission" date="2021-01" db="EMBL/GenBank/DDBJ databases">
        <title>Whole genome shotgun sequence of Catellatospora bangladeshensis NBRC 107357.</title>
        <authorList>
            <person name="Komaki H."/>
            <person name="Tamura T."/>
        </authorList>
    </citation>
    <scope>NUCLEOTIDE SEQUENCE [LARGE SCALE GENOMIC DNA]</scope>
    <source>
        <strain evidence="2 3">NBRC 107357</strain>
    </source>
</reference>
<protein>
    <recommendedName>
        <fullName evidence="1">Methyltransferase domain-containing protein</fullName>
    </recommendedName>
</protein>
<comment type="caution">
    <text evidence="2">The sequence shown here is derived from an EMBL/GenBank/DDBJ whole genome shotgun (WGS) entry which is preliminary data.</text>
</comment>
<dbReference type="Proteomes" id="UP000601223">
    <property type="component" value="Unassembled WGS sequence"/>
</dbReference>